<name>A0ABS5EU53_9PROT</name>
<evidence type="ECO:0000313" key="2">
    <source>
        <dbReference type="EMBL" id="MBR0663824.1"/>
    </source>
</evidence>
<protein>
    <submittedName>
        <fullName evidence="2">Glutathione S-transferase family protein</fullName>
    </submittedName>
</protein>
<dbReference type="Gene3D" id="1.20.1050.10">
    <property type="match status" value="1"/>
</dbReference>
<keyword evidence="3" id="KW-1185">Reference proteome</keyword>
<dbReference type="InterPro" id="IPR036282">
    <property type="entry name" value="Glutathione-S-Trfase_C_sf"/>
</dbReference>
<evidence type="ECO:0000259" key="1">
    <source>
        <dbReference type="PROSITE" id="PS50404"/>
    </source>
</evidence>
<dbReference type="Pfam" id="PF13409">
    <property type="entry name" value="GST_N_2"/>
    <property type="match status" value="1"/>
</dbReference>
<accession>A0ABS5EU53</accession>
<dbReference type="InterPro" id="IPR036249">
    <property type="entry name" value="Thioredoxin-like_sf"/>
</dbReference>
<dbReference type="PROSITE" id="PS50404">
    <property type="entry name" value="GST_NTER"/>
    <property type="match status" value="1"/>
</dbReference>
<dbReference type="CDD" id="cd03205">
    <property type="entry name" value="GST_C_6"/>
    <property type="match status" value="1"/>
</dbReference>
<dbReference type="SUPFAM" id="SSF47616">
    <property type="entry name" value="GST C-terminal domain-like"/>
    <property type="match status" value="1"/>
</dbReference>
<sequence length="204" mass="22654">MKLHWSPRSPFVRKVMVAAHELGLADRIDCLRTVVRMTQPNLDLLPDNPLSKIPTLVLADGSVLIDSVVICEYLDSLAGGGILFPPSGPERWQALARHALGNGLLDILILWRNERDKPEQRQSPELHDSFAVKTRTTLDRLEADAADLDATRYGIGHIAIGCCLSYLDFRFADLGWRDGHPLLAGWHESFRARPSARATEAVDA</sequence>
<dbReference type="Pfam" id="PF13410">
    <property type="entry name" value="GST_C_2"/>
    <property type="match status" value="1"/>
</dbReference>
<proteinExistence type="predicted"/>
<comment type="caution">
    <text evidence="2">The sequence shown here is derived from an EMBL/GenBank/DDBJ whole genome shotgun (WGS) entry which is preliminary data.</text>
</comment>
<dbReference type="Proteomes" id="UP001196870">
    <property type="component" value="Unassembled WGS sequence"/>
</dbReference>
<reference evidence="3" key="1">
    <citation type="journal article" date="2021" name="Syst. Appl. Microbiol.">
        <title>Roseomonas hellenica sp. nov., isolated from roots of wild-growing Alkanna tinctoria.</title>
        <authorList>
            <person name="Rat A."/>
            <person name="Naranjo H.D."/>
            <person name="Lebbe L."/>
            <person name="Cnockaert M."/>
            <person name="Krigas N."/>
            <person name="Grigoriadou K."/>
            <person name="Maloupa E."/>
            <person name="Willems A."/>
        </authorList>
    </citation>
    <scope>NUCLEOTIDE SEQUENCE [LARGE SCALE GENOMIC DNA]</scope>
    <source>
        <strain evidence="3">LMG 31523</strain>
    </source>
</reference>
<dbReference type="SUPFAM" id="SSF52833">
    <property type="entry name" value="Thioredoxin-like"/>
    <property type="match status" value="1"/>
</dbReference>
<evidence type="ECO:0000313" key="3">
    <source>
        <dbReference type="Proteomes" id="UP001196870"/>
    </source>
</evidence>
<feature type="domain" description="GST N-terminal" evidence="1">
    <location>
        <begin position="1"/>
        <end position="82"/>
    </location>
</feature>
<gene>
    <name evidence="2" type="ORF">GXW71_05575</name>
</gene>
<organism evidence="2 3">
    <name type="scientific">Plastoroseomonas hellenica</name>
    <dbReference type="NCBI Taxonomy" id="2687306"/>
    <lineage>
        <taxon>Bacteria</taxon>
        <taxon>Pseudomonadati</taxon>
        <taxon>Pseudomonadota</taxon>
        <taxon>Alphaproteobacteria</taxon>
        <taxon>Acetobacterales</taxon>
        <taxon>Acetobacteraceae</taxon>
        <taxon>Plastoroseomonas</taxon>
    </lineage>
</organism>
<dbReference type="InterPro" id="IPR004045">
    <property type="entry name" value="Glutathione_S-Trfase_N"/>
</dbReference>
<dbReference type="Gene3D" id="3.40.30.10">
    <property type="entry name" value="Glutaredoxin"/>
    <property type="match status" value="1"/>
</dbReference>
<dbReference type="EMBL" id="JAAGBB010000005">
    <property type="protein sequence ID" value="MBR0663824.1"/>
    <property type="molecule type" value="Genomic_DNA"/>
</dbReference>